<protein>
    <recommendedName>
        <fullName evidence="4">25S rRNA adenine-N(1) methyltransferase</fullName>
        <ecNumber evidence="4">2.1.1.-</ecNumber>
    </recommendedName>
</protein>
<dbReference type="Pfam" id="PF11968">
    <property type="entry name" value="Bmt2"/>
    <property type="match status" value="1"/>
</dbReference>
<evidence type="ECO:0000313" key="7">
    <source>
        <dbReference type="Proteomes" id="UP001628179"/>
    </source>
</evidence>
<accession>A0ABQ0GS56</accession>
<name>A0ABQ0GS56_9PEZI</name>
<dbReference type="EMBL" id="BAAFSV010000006">
    <property type="protein sequence ID" value="GAB1320580.1"/>
    <property type="molecule type" value="Genomic_DNA"/>
</dbReference>
<comment type="caution">
    <text evidence="6">The sequence shown here is derived from an EMBL/GenBank/DDBJ whole genome shotgun (WGS) entry which is preliminary data.</text>
</comment>
<dbReference type="PANTHER" id="PTHR21008">
    <property type="entry name" value="S-ADENOSYLMETHIONINE SENSOR UPSTREAM OF MTORC1-RELATED"/>
    <property type="match status" value="1"/>
</dbReference>
<feature type="binding site" evidence="4">
    <location>
        <position position="118"/>
    </location>
    <ligand>
        <name>S-adenosyl-L-methionine</name>
        <dbReference type="ChEBI" id="CHEBI:59789"/>
    </ligand>
</feature>
<evidence type="ECO:0000256" key="5">
    <source>
        <dbReference type="SAM" id="MobiDB-lite"/>
    </source>
</evidence>
<feature type="region of interest" description="Disordered" evidence="5">
    <location>
        <begin position="1"/>
        <end position="29"/>
    </location>
</feature>
<keyword evidence="4" id="KW-0539">Nucleus</keyword>
<dbReference type="PANTHER" id="PTHR21008:SF1">
    <property type="entry name" value="25S RRNA (ADENINE(2142)-N(1))-METHYLTRANSFERASE"/>
    <property type="match status" value="1"/>
</dbReference>
<comment type="similarity">
    <text evidence="4">Belongs to the BMT2 family.</text>
</comment>
<dbReference type="InterPro" id="IPR021867">
    <property type="entry name" value="Bmt2/SAMTOR"/>
</dbReference>
<reference evidence="6 7" key="1">
    <citation type="submission" date="2024-09" db="EMBL/GenBank/DDBJ databases">
        <title>Itraconazole resistance in Madurella fahalii resulting from another homologue of gene encoding cytochrome P450 14-alpha sterol demethylase (CYP51).</title>
        <authorList>
            <person name="Yoshioka I."/>
            <person name="Fahal A.H."/>
            <person name="Kaneko S."/>
            <person name="Yaguchi T."/>
        </authorList>
    </citation>
    <scope>NUCLEOTIDE SEQUENCE [LARGE SCALE GENOMIC DNA]</scope>
    <source>
        <strain evidence="6 7">IFM 68171</strain>
    </source>
</reference>
<evidence type="ECO:0000256" key="1">
    <source>
        <dbReference type="ARBA" id="ARBA00022603"/>
    </source>
</evidence>
<dbReference type="InterPro" id="IPR029063">
    <property type="entry name" value="SAM-dependent_MTases_sf"/>
</dbReference>
<proteinExistence type="inferred from homology"/>
<dbReference type="Proteomes" id="UP001628179">
    <property type="component" value="Unassembled WGS sequence"/>
</dbReference>
<dbReference type="HAMAP" id="MF_03044">
    <property type="entry name" value="BMT2"/>
    <property type="match status" value="1"/>
</dbReference>
<keyword evidence="7" id="KW-1185">Reference proteome</keyword>
<gene>
    <name evidence="6" type="primary">BMT2</name>
    <name evidence="6" type="ORF">MFIFM68171_10790</name>
</gene>
<feature type="binding site" evidence="4">
    <location>
        <position position="138"/>
    </location>
    <ligand>
        <name>S-adenosyl-L-methionine</name>
        <dbReference type="ChEBI" id="CHEBI:59789"/>
    </ligand>
</feature>
<dbReference type="RefSeq" id="XP_070922310.1">
    <property type="nucleotide sequence ID" value="XM_071066209.1"/>
</dbReference>
<evidence type="ECO:0000256" key="2">
    <source>
        <dbReference type="ARBA" id="ARBA00022679"/>
    </source>
</evidence>
<evidence type="ECO:0000256" key="4">
    <source>
        <dbReference type="HAMAP-Rule" id="MF_03044"/>
    </source>
</evidence>
<keyword evidence="3 4" id="KW-0949">S-adenosyl-L-methionine</keyword>
<keyword evidence="1 4" id="KW-0489">Methyltransferase</keyword>
<evidence type="ECO:0000256" key="3">
    <source>
        <dbReference type="ARBA" id="ARBA00022691"/>
    </source>
</evidence>
<evidence type="ECO:0000313" key="6">
    <source>
        <dbReference type="EMBL" id="GAB1320580.1"/>
    </source>
</evidence>
<organism evidence="6 7">
    <name type="scientific">Madurella fahalii</name>
    <dbReference type="NCBI Taxonomy" id="1157608"/>
    <lineage>
        <taxon>Eukaryota</taxon>
        <taxon>Fungi</taxon>
        <taxon>Dikarya</taxon>
        <taxon>Ascomycota</taxon>
        <taxon>Pezizomycotina</taxon>
        <taxon>Sordariomycetes</taxon>
        <taxon>Sordariomycetidae</taxon>
        <taxon>Sordariales</taxon>
        <taxon>Sordariales incertae sedis</taxon>
        <taxon>Madurella</taxon>
    </lineage>
</organism>
<keyword evidence="2 4" id="KW-0808">Transferase</keyword>
<dbReference type="EC" id="2.1.1.-" evidence="4"/>
<sequence length="289" mass="32288">MALKKKKSQKSLAAGRPPVFHRPKSMSRKATKAVINRHHLLEKRKQQAAAKGDKAAVAAIDAELKALGGIESYQEASLQGQRHDRGGDSSRVLMQWLLPCLSSGAEASNRQLRMLEVGALSTQNACSKSCRFDIERIDLNSQEEGILQQDFMERPLPRDASERFDIISLSLVLNFVPDPKGRGDMLRRTIHFLHAPGRHLDDPQLAANFPSLFLVLPAPCMTNSRYLDEEKMVSIMASLGYTKTASKTTQRLVYYLWRRESSGEGAGRSFPKREIRSGANRNNFAIVLD</sequence>
<feature type="compositionally biased region" description="Basic residues" evidence="5">
    <location>
        <begin position="19"/>
        <end position="29"/>
    </location>
</feature>
<comment type="subcellular location">
    <subcellularLocation>
        <location evidence="4">Nucleus</location>
        <location evidence="4">Nucleolus</location>
    </subcellularLocation>
</comment>
<dbReference type="GeneID" id="98181532"/>
<dbReference type="SUPFAM" id="SSF53335">
    <property type="entry name" value="S-adenosyl-L-methionine-dependent methyltransferases"/>
    <property type="match status" value="1"/>
</dbReference>
<comment type="function">
    <text evidence="4">S-adenosyl-L-methionine-dependent methyltransferase that specifically methylates the N(1) position of an adenine present in helix 65 in 25S rRNA.</text>
</comment>